<evidence type="ECO:0000256" key="2">
    <source>
        <dbReference type="ARBA" id="ARBA00012758"/>
    </source>
</evidence>
<dbReference type="RefSeq" id="WP_249317964.1">
    <property type="nucleotide sequence ID" value="NZ_JACRSN010000002.1"/>
</dbReference>
<keyword evidence="9" id="KW-1185">Reference proteome</keyword>
<dbReference type="InterPro" id="IPR051214">
    <property type="entry name" value="GH32_Enzymes"/>
</dbReference>
<evidence type="ECO:0000259" key="6">
    <source>
        <dbReference type="Pfam" id="PF00251"/>
    </source>
</evidence>
<evidence type="ECO:0000256" key="3">
    <source>
        <dbReference type="ARBA" id="ARBA00022801"/>
    </source>
</evidence>
<dbReference type="Proteomes" id="UP000651482">
    <property type="component" value="Unassembled WGS sequence"/>
</dbReference>
<sequence length="501" mass="57289">MEKKNFQEELAKANAYIDSVKDTIAKDPFRQRFHFAPYAGWINDPAGMVQIDGWYHLFCEHYPFSGRPEELYWAHARSRDMVHWERLPEALAPSESYELCETIGGIFTGSGIDDDGTLKVLYTAHSDAFGETQALAISKDGIHFEKYEHNPVLRNVPDGLVQKDCRDPKVWRRGKYFYMTLGATDGKFGKVLLYRSTTLTEWEYLGVIWESVGEYGPMPECPNFFEVDGKWVLIFAPLKLENRKAMYLVGDFDYKTYKFKPQTVGEIDWGFDYYAPQILRDDSGRTIILGWMECWPAHPWYCGNDYARPDMLGYEYDTQERGFTGSISIPRTISVCHDGKLKFDPLPALLTLRESPWIRYNFDVTARESFPMGDGIHGEVFAEFDLTQTDAEVIGFALRSSKAHETLVKFDMKHGELIFDRTRSGNKAAVVRKCVLESAAKDKLTVRMFLDSTSVEIFTDGNRTVMSSCIYTPEESRGLCIFAEGGSAHVESLRTWGMQDA</sequence>
<evidence type="ECO:0000313" key="8">
    <source>
        <dbReference type="EMBL" id="MBC8532747.1"/>
    </source>
</evidence>
<organism evidence="8 9">
    <name type="scientific">Yeguia hominis</name>
    <dbReference type="NCBI Taxonomy" id="2763662"/>
    <lineage>
        <taxon>Bacteria</taxon>
        <taxon>Bacillati</taxon>
        <taxon>Bacillota</taxon>
        <taxon>Clostridia</taxon>
        <taxon>Eubacteriales</taxon>
        <taxon>Yeguiaceae</taxon>
        <taxon>Yeguia</taxon>
    </lineage>
</organism>
<proteinExistence type="inferred from homology"/>
<comment type="similarity">
    <text evidence="1 5">Belongs to the glycosyl hydrolase 32 family.</text>
</comment>
<dbReference type="GO" id="GO:0005975">
    <property type="term" value="P:carbohydrate metabolic process"/>
    <property type="evidence" value="ECO:0007669"/>
    <property type="project" value="InterPro"/>
</dbReference>
<comment type="caution">
    <text evidence="8">The sequence shown here is derived from an EMBL/GenBank/DDBJ whole genome shotgun (WGS) entry which is preliminary data.</text>
</comment>
<keyword evidence="3 5" id="KW-0378">Hydrolase</keyword>
<dbReference type="Gene3D" id="2.60.120.560">
    <property type="entry name" value="Exo-inulinase, domain 1"/>
    <property type="match status" value="1"/>
</dbReference>
<dbReference type="SUPFAM" id="SSF49899">
    <property type="entry name" value="Concanavalin A-like lectins/glucanases"/>
    <property type="match status" value="1"/>
</dbReference>
<dbReference type="PANTHER" id="PTHR43101:SF1">
    <property type="entry name" value="BETA-FRUCTOSIDASE"/>
    <property type="match status" value="1"/>
</dbReference>
<evidence type="ECO:0000256" key="4">
    <source>
        <dbReference type="ARBA" id="ARBA00023295"/>
    </source>
</evidence>
<accession>A0A926D7B4</accession>
<dbReference type="EC" id="3.2.1.26" evidence="2"/>
<dbReference type="GO" id="GO:0004564">
    <property type="term" value="F:beta-fructofuranosidase activity"/>
    <property type="evidence" value="ECO:0007669"/>
    <property type="project" value="UniProtKB-EC"/>
</dbReference>
<dbReference type="AlphaFoldDB" id="A0A926D7B4"/>
<dbReference type="Pfam" id="PF00251">
    <property type="entry name" value="Glyco_hydro_32N"/>
    <property type="match status" value="1"/>
</dbReference>
<dbReference type="Pfam" id="PF08244">
    <property type="entry name" value="Glyco_hydro_32C"/>
    <property type="match status" value="1"/>
</dbReference>
<gene>
    <name evidence="8" type="ORF">IAG03_01755</name>
</gene>
<dbReference type="SUPFAM" id="SSF75005">
    <property type="entry name" value="Arabinanase/levansucrase/invertase"/>
    <property type="match status" value="1"/>
</dbReference>
<feature type="domain" description="Glycosyl hydrolase family 32 N-terminal" evidence="6">
    <location>
        <begin position="34"/>
        <end position="343"/>
    </location>
</feature>
<evidence type="ECO:0000259" key="7">
    <source>
        <dbReference type="Pfam" id="PF08244"/>
    </source>
</evidence>
<evidence type="ECO:0000256" key="5">
    <source>
        <dbReference type="RuleBase" id="RU362110"/>
    </source>
</evidence>
<name>A0A926D7B4_9FIRM</name>
<dbReference type="InterPro" id="IPR001362">
    <property type="entry name" value="Glyco_hydro_32"/>
</dbReference>
<dbReference type="InterPro" id="IPR013320">
    <property type="entry name" value="ConA-like_dom_sf"/>
</dbReference>
<dbReference type="InterPro" id="IPR013189">
    <property type="entry name" value="Glyco_hydro_32_C"/>
</dbReference>
<feature type="domain" description="Glycosyl hydrolase family 32 C-terminal" evidence="7">
    <location>
        <begin position="352"/>
        <end position="496"/>
    </location>
</feature>
<dbReference type="InterPro" id="IPR023296">
    <property type="entry name" value="Glyco_hydro_beta-prop_sf"/>
</dbReference>
<dbReference type="InterPro" id="IPR013148">
    <property type="entry name" value="Glyco_hydro_32_N"/>
</dbReference>
<reference evidence="8" key="1">
    <citation type="submission" date="2020-08" db="EMBL/GenBank/DDBJ databases">
        <title>Genome public.</title>
        <authorList>
            <person name="Liu C."/>
            <person name="Sun Q."/>
        </authorList>
    </citation>
    <scope>NUCLEOTIDE SEQUENCE</scope>
    <source>
        <strain evidence="8">NSJ-40</strain>
    </source>
</reference>
<protein>
    <recommendedName>
        <fullName evidence="2">beta-fructofuranosidase</fullName>
        <ecNumber evidence="2">3.2.1.26</ecNumber>
    </recommendedName>
</protein>
<evidence type="ECO:0000313" key="9">
    <source>
        <dbReference type="Proteomes" id="UP000651482"/>
    </source>
</evidence>
<dbReference type="PANTHER" id="PTHR43101">
    <property type="entry name" value="BETA-FRUCTOSIDASE"/>
    <property type="match status" value="1"/>
</dbReference>
<dbReference type="CDD" id="cd08996">
    <property type="entry name" value="GH32_FFase"/>
    <property type="match status" value="1"/>
</dbReference>
<dbReference type="EMBL" id="JACRSN010000002">
    <property type="protein sequence ID" value="MBC8532747.1"/>
    <property type="molecule type" value="Genomic_DNA"/>
</dbReference>
<dbReference type="SMART" id="SM00640">
    <property type="entry name" value="Glyco_32"/>
    <property type="match status" value="1"/>
</dbReference>
<dbReference type="Gene3D" id="2.115.10.20">
    <property type="entry name" value="Glycosyl hydrolase domain, family 43"/>
    <property type="match status" value="1"/>
</dbReference>
<keyword evidence="4 5" id="KW-0326">Glycosidase</keyword>
<evidence type="ECO:0000256" key="1">
    <source>
        <dbReference type="ARBA" id="ARBA00009902"/>
    </source>
</evidence>